<protein>
    <submittedName>
        <fullName evidence="1">Uncharacterized protein</fullName>
    </submittedName>
</protein>
<proteinExistence type="predicted"/>
<reference evidence="1" key="1">
    <citation type="submission" date="2015-12" db="EMBL/GenBank/DDBJ databases">
        <title>Update maize B73 reference genome by single molecule sequencing technologies.</title>
        <authorList>
            <consortium name="Maize Genome Sequencing Project"/>
            <person name="Ware D."/>
        </authorList>
    </citation>
    <scope>NUCLEOTIDE SEQUENCE [LARGE SCALE GENOMIC DNA]</scope>
    <source>
        <tissue evidence="1">Seedling</tissue>
    </source>
</reference>
<organism evidence="1">
    <name type="scientific">Zea mays</name>
    <name type="common">Maize</name>
    <dbReference type="NCBI Taxonomy" id="4577"/>
    <lineage>
        <taxon>Eukaryota</taxon>
        <taxon>Viridiplantae</taxon>
        <taxon>Streptophyta</taxon>
        <taxon>Embryophyta</taxon>
        <taxon>Tracheophyta</taxon>
        <taxon>Spermatophyta</taxon>
        <taxon>Magnoliopsida</taxon>
        <taxon>Liliopsida</taxon>
        <taxon>Poales</taxon>
        <taxon>Poaceae</taxon>
        <taxon>PACMAD clade</taxon>
        <taxon>Panicoideae</taxon>
        <taxon>Andropogonodae</taxon>
        <taxon>Andropogoneae</taxon>
        <taxon>Tripsacinae</taxon>
        <taxon>Zea</taxon>
    </lineage>
</organism>
<name>A0A1D6MKX7_MAIZE</name>
<dbReference type="InParanoid" id="A0A1D6MKX7"/>
<accession>A0A1D6MKX7</accession>
<dbReference type="AlphaFoldDB" id="A0A1D6MKX7"/>
<sequence length="37" mass="4377">MLEPSVLLLELMQRILYASLPVLAQGRNWVLLYMFRV</sequence>
<dbReference type="EMBL" id="CM007649">
    <property type="protein sequence ID" value="ONM29865.1"/>
    <property type="molecule type" value="Genomic_DNA"/>
</dbReference>
<gene>
    <name evidence="1" type="ORF">ZEAMMB73_Zm00001d039744</name>
</gene>
<evidence type="ECO:0000313" key="1">
    <source>
        <dbReference type="EMBL" id="ONM29865.1"/>
    </source>
</evidence>